<protein>
    <recommendedName>
        <fullName evidence="1">F-box domain-containing protein</fullName>
    </recommendedName>
</protein>
<dbReference type="Gene3D" id="1.20.1280.50">
    <property type="match status" value="1"/>
</dbReference>
<name>A0AAN7HPX3_9FUNG</name>
<dbReference type="SMART" id="SM00256">
    <property type="entry name" value="FBOX"/>
    <property type="match status" value="1"/>
</dbReference>
<comment type="caution">
    <text evidence="2">The sequence shown here is derived from an EMBL/GenBank/DDBJ whole genome shotgun (WGS) entry which is preliminary data.</text>
</comment>
<evidence type="ECO:0000259" key="1">
    <source>
        <dbReference type="SMART" id="SM00256"/>
    </source>
</evidence>
<keyword evidence="3" id="KW-1185">Reference proteome</keyword>
<dbReference type="RefSeq" id="XP_064675861.1">
    <property type="nucleotide sequence ID" value="XM_064826804.1"/>
</dbReference>
<dbReference type="GeneID" id="89951231"/>
<evidence type="ECO:0000313" key="2">
    <source>
        <dbReference type="EMBL" id="KAK4509195.1"/>
    </source>
</evidence>
<dbReference type="CDD" id="cd09917">
    <property type="entry name" value="F-box_SF"/>
    <property type="match status" value="1"/>
</dbReference>
<feature type="domain" description="F-box" evidence="1">
    <location>
        <begin position="8"/>
        <end position="49"/>
    </location>
</feature>
<dbReference type="AlphaFoldDB" id="A0AAN7HPX3"/>
<accession>A0AAN7HPX3</accession>
<dbReference type="SUPFAM" id="SSF81383">
    <property type="entry name" value="F-box domain"/>
    <property type="match status" value="1"/>
</dbReference>
<dbReference type="Gene3D" id="3.80.10.10">
    <property type="entry name" value="Ribonuclease Inhibitor"/>
    <property type="match status" value="1"/>
</dbReference>
<dbReference type="Proteomes" id="UP001304243">
    <property type="component" value="Unassembled WGS sequence"/>
</dbReference>
<gene>
    <name evidence="2" type="ORF">ATC70_007545</name>
</gene>
<dbReference type="EMBL" id="JASEJX010000039">
    <property type="protein sequence ID" value="KAK4509195.1"/>
    <property type="molecule type" value="Genomic_DNA"/>
</dbReference>
<organism evidence="2 3">
    <name type="scientific">Mucor velutinosus</name>
    <dbReference type="NCBI Taxonomy" id="708070"/>
    <lineage>
        <taxon>Eukaryota</taxon>
        <taxon>Fungi</taxon>
        <taxon>Fungi incertae sedis</taxon>
        <taxon>Mucoromycota</taxon>
        <taxon>Mucoromycotina</taxon>
        <taxon>Mucoromycetes</taxon>
        <taxon>Mucorales</taxon>
        <taxon>Mucorineae</taxon>
        <taxon>Mucoraceae</taxon>
        <taxon>Mucor</taxon>
    </lineage>
</organism>
<proteinExistence type="predicted"/>
<dbReference type="Pfam" id="PF12937">
    <property type="entry name" value="F-box-like"/>
    <property type="match status" value="1"/>
</dbReference>
<dbReference type="InterPro" id="IPR001810">
    <property type="entry name" value="F-box_dom"/>
</dbReference>
<sequence length="587" mass="67872">MSAPTKSLPAELWLNIFDQLSDGKQLAQCRLVCRSWRPFVEKVMYKVVDLTGMHGTQVAELSEQLAMRPELGRLVQKICFCGDVKKKLSLYKILRSTPNLKIIDGKSWDESLVGEVLSKPECSALKLKQLPCINGFSIPSLKSLLCFKETLQSTAFKFTLFTSSNCHTLLGDSLHQFKHLQQLSIDDQFFFGSLRDLDRLLRNCNQIQDLRLFIQQHPEYNHIGKAELEQWLTNSIQRVGTVKSLEIDFQDDSLEDEESQPYGFGPDWMDYLAYKYPNVTRLTVCSDEYNRQHIILPKFTHLETFVLEKWRFYDLDVLKNFIDMLTTKSVYIECKVNYEIHHGDPYICLMSAIKKRQDDSTAFSFQLPCDDSIAENSISVMSLFSSRLIKKFDMNLSESEHLEPVCASMKCNLNVESCTITTEDMVLDEYPQQPIFTVLYRLEIVDTNFKHDFMTLLNMYAPYLRHLKLVNCTFVDEMLMPSIQLASLALHKNESGKDHLENKDYTSLLFRISTTKCPEQIFLALPRKPLQRVTREEAKLSKKPTIYIECGSLKHLSVNLADFKFEMEFDDDTNLIKSVDSGIEDSY</sequence>
<reference evidence="2 3" key="1">
    <citation type="submission" date="2022-11" db="EMBL/GenBank/DDBJ databases">
        <title>Mucor velutinosus strain NIH1002 WGS.</title>
        <authorList>
            <person name="Subramanian P."/>
            <person name="Mullikin J.C."/>
            <person name="Segre J.A."/>
            <person name="Zelazny A.M."/>
        </authorList>
    </citation>
    <scope>NUCLEOTIDE SEQUENCE [LARGE SCALE GENOMIC DNA]</scope>
    <source>
        <strain evidence="2 3">NIH1002</strain>
    </source>
</reference>
<dbReference type="InterPro" id="IPR032675">
    <property type="entry name" value="LRR_dom_sf"/>
</dbReference>
<evidence type="ECO:0000313" key="3">
    <source>
        <dbReference type="Proteomes" id="UP001304243"/>
    </source>
</evidence>
<dbReference type="InterPro" id="IPR036047">
    <property type="entry name" value="F-box-like_dom_sf"/>
</dbReference>